<organism evidence="3 4">
    <name type="scientific">Ruoffia halotolerans</name>
    <dbReference type="NCBI Taxonomy" id="2748684"/>
    <lineage>
        <taxon>Bacteria</taxon>
        <taxon>Bacillati</taxon>
        <taxon>Bacillota</taxon>
        <taxon>Bacilli</taxon>
        <taxon>Lactobacillales</taxon>
        <taxon>Aerococcaceae</taxon>
        <taxon>Ruoffia</taxon>
    </lineage>
</organism>
<dbReference type="RefSeq" id="WP_218931386.1">
    <property type="nucleotide sequence ID" value="NZ_JACAOA010000020.1"/>
</dbReference>
<dbReference type="Pfam" id="PF13276">
    <property type="entry name" value="HTH_21"/>
    <property type="match status" value="1"/>
</dbReference>
<dbReference type="InterPro" id="IPR001584">
    <property type="entry name" value="Integrase_cat-core"/>
</dbReference>
<evidence type="ECO:0000256" key="1">
    <source>
        <dbReference type="ARBA" id="ARBA00002286"/>
    </source>
</evidence>
<dbReference type="EMBL" id="JACAOA010000020">
    <property type="protein sequence ID" value="MBA5729668.1"/>
    <property type="molecule type" value="Genomic_DNA"/>
</dbReference>
<dbReference type="Proteomes" id="UP000571018">
    <property type="component" value="Unassembled WGS sequence"/>
</dbReference>
<dbReference type="InterPro" id="IPR025948">
    <property type="entry name" value="HTH-like_dom"/>
</dbReference>
<reference evidence="3 4" key="1">
    <citation type="submission" date="2020-06" db="EMBL/GenBank/DDBJ databases">
        <title>Reclassification of Facklamia ignava, Facklamia soureckii and Facklami tabacinasalis as Falseniella iganva gen. nov., comb. nov., Hutsoniella ignava gen. nov., comb. nov., and Ruoffia tabacinasalis gen. nov., comb. nov and description of Ruoffia haltotolerans sp. nov., isolated from hypersaline Inland Sea of Qatar.</title>
        <authorList>
            <person name="Fotedar R."/>
            <person name="Sankaranarayanan K."/>
            <person name="Lawson P."/>
            <person name="Caldwell M."/>
            <person name="Zeyara A."/>
            <person name="Al Malki A."/>
            <person name="Ali M."/>
        </authorList>
    </citation>
    <scope>NUCLEOTIDE SEQUENCE [LARGE SCALE GENOMIC DNA]</scope>
    <source>
        <strain evidence="3 4">INB8</strain>
    </source>
</reference>
<name>A0A839A7G6_9LACT</name>
<accession>A0A839A7G6</accession>
<comment type="function">
    <text evidence="1">Involved in the transposition of the insertion sequence.</text>
</comment>
<dbReference type="GO" id="GO:0015074">
    <property type="term" value="P:DNA integration"/>
    <property type="evidence" value="ECO:0007669"/>
    <property type="project" value="InterPro"/>
</dbReference>
<dbReference type="PANTHER" id="PTHR46889">
    <property type="entry name" value="TRANSPOSASE INSF FOR INSERTION SEQUENCE IS3B-RELATED"/>
    <property type="match status" value="1"/>
</dbReference>
<sequence>MCDRITRVNLPYHIAKKTKPHKDKELEDLIQAIFEEHKERYGYRRITIELRARGYKVNHKRVLRIMRQLGLQCLKFTNRSRRYNSYKGSVGKVAKNKINRRFMTPHPLQKLVTDIIEFKCLNDEKLYLSPIMDLYNQEIIAWKISNRPTLDIAIEPLKAALSVIKNNATYRTTLHSDQGWHYQHHKWVKTLKQHGIFQSMSRKGTCLDNAPMENFFGILKQEMYYGEKLLTYTELKQRMEDYIYYYNHDRIKQKLSGLSPVEYRKQDTQLSA</sequence>
<evidence type="ECO:0000313" key="4">
    <source>
        <dbReference type="Proteomes" id="UP000571018"/>
    </source>
</evidence>
<evidence type="ECO:0000313" key="3">
    <source>
        <dbReference type="EMBL" id="MBA5729668.1"/>
    </source>
</evidence>
<dbReference type="InterPro" id="IPR012337">
    <property type="entry name" value="RNaseH-like_sf"/>
</dbReference>
<dbReference type="Pfam" id="PF00665">
    <property type="entry name" value="rve"/>
    <property type="match status" value="1"/>
</dbReference>
<comment type="caution">
    <text evidence="3">The sequence shown here is derived from an EMBL/GenBank/DDBJ whole genome shotgun (WGS) entry which is preliminary data.</text>
</comment>
<feature type="domain" description="Integrase catalytic" evidence="2">
    <location>
        <begin position="103"/>
        <end position="268"/>
    </location>
</feature>
<dbReference type="InterPro" id="IPR048020">
    <property type="entry name" value="Transpos_IS3"/>
</dbReference>
<proteinExistence type="predicted"/>
<dbReference type="NCBIfam" id="NF033516">
    <property type="entry name" value="transpos_IS3"/>
    <property type="match status" value="1"/>
</dbReference>
<dbReference type="InterPro" id="IPR036397">
    <property type="entry name" value="RNaseH_sf"/>
</dbReference>
<dbReference type="GO" id="GO:0003676">
    <property type="term" value="F:nucleic acid binding"/>
    <property type="evidence" value="ECO:0007669"/>
    <property type="project" value="InterPro"/>
</dbReference>
<evidence type="ECO:0000259" key="2">
    <source>
        <dbReference type="PROSITE" id="PS50994"/>
    </source>
</evidence>
<dbReference type="Gene3D" id="3.30.420.10">
    <property type="entry name" value="Ribonuclease H-like superfamily/Ribonuclease H"/>
    <property type="match status" value="1"/>
</dbReference>
<dbReference type="InterPro" id="IPR050900">
    <property type="entry name" value="Transposase_IS3/IS150/IS904"/>
</dbReference>
<dbReference type="Pfam" id="PF13333">
    <property type="entry name" value="rve_2"/>
    <property type="match status" value="1"/>
</dbReference>
<dbReference type="PANTHER" id="PTHR46889:SF4">
    <property type="entry name" value="TRANSPOSASE INSO FOR INSERTION SEQUENCE ELEMENT IS911B-RELATED"/>
    <property type="match status" value="1"/>
</dbReference>
<keyword evidence="4" id="KW-1185">Reference proteome</keyword>
<protein>
    <submittedName>
        <fullName evidence="3">IS3 family transposase</fullName>
    </submittedName>
</protein>
<dbReference type="AlphaFoldDB" id="A0A839A7G6"/>
<dbReference type="SUPFAM" id="SSF53098">
    <property type="entry name" value="Ribonuclease H-like"/>
    <property type="match status" value="1"/>
</dbReference>
<gene>
    <name evidence="3" type="ORF">HW423_07705</name>
</gene>
<dbReference type="PROSITE" id="PS50994">
    <property type="entry name" value="INTEGRASE"/>
    <property type="match status" value="1"/>
</dbReference>